<dbReference type="AlphaFoldDB" id="A0AAX4KJR9"/>
<feature type="compositionally biased region" description="Polar residues" evidence="1">
    <location>
        <begin position="478"/>
        <end position="491"/>
    </location>
</feature>
<dbReference type="EMBL" id="CP144089">
    <property type="protein sequence ID" value="WWD06756.1"/>
    <property type="molecule type" value="Genomic_DNA"/>
</dbReference>
<name>A0AAX4KJR9_9TREE</name>
<protein>
    <submittedName>
        <fullName evidence="2">Uncharacterized protein</fullName>
    </submittedName>
</protein>
<feature type="region of interest" description="Disordered" evidence="1">
    <location>
        <begin position="256"/>
        <end position="431"/>
    </location>
</feature>
<feature type="compositionally biased region" description="Low complexity" evidence="1">
    <location>
        <begin position="214"/>
        <end position="231"/>
    </location>
</feature>
<feature type="region of interest" description="Disordered" evidence="1">
    <location>
        <begin position="210"/>
        <end position="243"/>
    </location>
</feature>
<dbReference type="KEGG" id="ker:91103652"/>
<evidence type="ECO:0000313" key="2">
    <source>
        <dbReference type="EMBL" id="WWD06756.1"/>
    </source>
</evidence>
<sequence length="648" mass="71578">MSSTTILAPPITAASSTSSSSRINRLSTSSTGSHASSSSNWTPSCESIYSVSSDGWSTSLVTPRGEKNFDVEILDDVEEDNDDKVEYIDLAGKESWWNATPKRLSRQEKEKSVEDNKWLDDSPTLPSTCILPEIETIPPISLDQPISARKLGKLPTTLRPEISVASQSEPETNIFDVFSLGNGVQRQNDQHQWDMFASVPIRRPFTKRRPVIPSFSTNTSASSSSLPLIQARPPPSRPPVPLRASSLKSLFDQATADNHITRSSSPTPSHRPKPIRTFSHPPSASLKKHRRISPVLLQPISETPKDLDIPPEGSWALRRPKRSKPIHKSKSQPNLRIHSKTSEDMTIKFRLKRSSSSNGTSLDGGCGNGSDFMPLDIFPSSSRGSGSMDVDRDRDRDREGRASFSDMARSFVSRPSSIPVPESPSRMSLDGRQSLNLGISTLKKSPKSNNFFSIKKNSGPMHSQRRPSLLGLPEWSPRPNSRSISDSHVPQISHSKTFEALTLRTESDSGSPLRLSTDIRRSGEDLFQLHMNKSHMNTSRHSIASSISSKTNNHLEEDLLAVLEAEQWNWPSPPFRVTKGDDTPTPGLSTSGTLESMISTSPQTPSESEFVLHGEIEYLAKSSREKDKDKMFRPLSLEGSVESLDITL</sequence>
<dbReference type="GeneID" id="91103652"/>
<reference evidence="2 3" key="1">
    <citation type="submission" date="2024-01" db="EMBL/GenBank/DDBJ databases">
        <title>Comparative genomics of Cryptococcus and Kwoniella reveals pathogenesis evolution and contrasting modes of karyotype evolution via chromosome fusion or intercentromeric recombination.</title>
        <authorList>
            <person name="Coelho M.A."/>
            <person name="David-Palma M."/>
            <person name="Shea T."/>
            <person name="Bowers K."/>
            <person name="McGinley-Smith S."/>
            <person name="Mohammad A.W."/>
            <person name="Gnirke A."/>
            <person name="Yurkov A.M."/>
            <person name="Nowrousian M."/>
            <person name="Sun S."/>
            <person name="Cuomo C.A."/>
            <person name="Heitman J."/>
        </authorList>
    </citation>
    <scope>NUCLEOTIDE SEQUENCE [LARGE SCALE GENOMIC DNA]</scope>
    <source>
        <strain evidence="2 3">PYCC6329</strain>
    </source>
</reference>
<dbReference type="Proteomes" id="UP001358614">
    <property type="component" value="Chromosome 1"/>
</dbReference>
<feature type="compositionally biased region" description="Basic residues" evidence="1">
    <location>
        <begin position="318"/>
        <end position="330"/>
    </location>
</feature>
<evidence type="ECO:0000313" key="3">
    <source>
        <dbReference type="Proteomes" id="UP001358614"/>
    </source>
</evidence>
<gene>
    <name evidence="2" type="ORF">V865_004851</name>
</gene>
<feature type="compositionally biased region" description="Pro residues" evidence="1">
    <location>
        <begin position="232"/>
        <end position="241"/>
    </location>
</feature>
<feature type="compositionally biased region" description="Low complexity" evidence="1">
    <location>
        <begin position="11"/>
        <end position="39"/>
    </location>
</feature>
<evidence type="ECO:0000256" key="1">
    <source>
        <dbReference type="SAM" id="MobiDB-lite"/>
    </source>
</evidence>
<dbReference type="RefSeq" id="XP_066084723.1">
    <property type="nucleotide sequence ID" value="XM_066228626.1"/>
</dbReference>
<feature type="region of interest" description="Disordered" evidence="1">
    <location>
        <begin position="1"/>
        <end position="45"/>
    </location>
</feature>
<feature type="compositionally biased region" description="Basic and acidic residues" evidence="1">
    <location>
        <begin position="389"/>
        <end position="401"/>
    </location>
</feature>
<feature type="region of interest" description="Disordered" evidence="1">
    <location>
        <begin position="623"/>
        <end position="648"/>
    </location>
</feature>
<keyword evidence="3" id="KW-1185">Reference proteome</keyword>
<proteinExistence type="predicted"/>
<feature type="region of interest" description="Disordered" evidence="1">
    <location>
        <begin position="453"/>
        <end position="491"/>
    </location>
</feature>
<accession>A0AAX4KJR9</accession>
<organism evidence="2 3">
    <name type="scientific">Kwoniella europaea PYCC6329</name>
    <dbReference type="NCBI Taxonomy" id="1423913"/>
    <lineage>
        <taxon>Eukaryota</taxon>
        <taxon>Fungi</taxon>
        <taxon>Dikarya</taxon>
        <taxon>Basidiomycota</taxon>
        <taxon>Agaricomycotina</taxon>
        <taxon>Tremellomycetes</taxon>
        <taxon>Tremellales</taxon>
        <taxon>Cryptococcaceae</taxon>
        <taxon>Kwoniella</taxon>
    </lineage>
</organism>
<feature type="compositionally biased region" description="Basic and acidic residues" evidence="1">
    <location>
        <begin position="623"/>
        <end position="632"/>
    </location>
</feature>